<feature type="non-terminal residue" evidence="1">
    <location>
        <position position="134"/>
    </location>
</feature>
<evidence type="ECO:0000313" key="1">
    <source>
        <dbReference type="EMBL" id="CAG8667675.1"/>
    </source>
</evidence>
<keyword evidence="2" id="KW-1185">Reference proteome</keyword>
<comment type="caution">
    <text evidence="1">The sequence shown here is derived from an EMBL/GenBank/DDBJ whole genome shotgun (WGS) entry which is preliminary data.</text>
</comment>
<gene>
    <name evidence="1" type="ORF">POCULU_LOCUS10790</name>
</gene>
<dbReference type="Proteomes" id="UP000789572">
    <property type="component" value="Unassembled WGS sequence"/>
</dbReference>
<protein>
    <submittedName>
        <fullName evidence="1">10428_t:CDS:1</fullName>
    </submittedName>
</protein>
<name>A0A9N9EB03_9GLOM</name>
<sequence>MIDFQIRKNPSFDLVLGQEWLWMHKAKIIFGFSPKTYEHRDKIVIDEEITNTINKILSDVENNKHRKRRHGIFHITPPAPPLPRRLNGDFSKNNRASKIKKYPKVDLGDGCGKLSIKTHLNNIWKSVHSIENDI</sequence>
<accession>A0A9N9EB03</accession>
<dbReference type="OrthoDB" id="2434948at2759"/>
<reference evidence="1" key="1">
    <citation type="submission" date="2021-06" db="EMBL/GenBank/DDBJ databases">
        <authorList>
            <person name="Kallberg Y."/>
            <person name="Tangrot J."/>
            <person name="Rosling A."/>
        </authorList>
    </citation>
    <scope>NUCLEOTIDE SEQUENCE</scope>
    <source>
        <strain evidence="1">IA702</strain>
    </source>
</reference>
<dbReference type="AlphaFoldDB" id="A0A9N9EB03"/>
<proteinExistence type="predicted"/>
<evidence type="ECO:0000313" key="2">
    <source>
        <dbReference type="Proteomes" id="UP000789572"/>
    </source>
</evidence>
<dbReference type="EMBL" id="CAJVPJ010006300">
    <property type="protein sequence ID" value="CAG8667675.1"/>
    <property type="molecule type" value="Genomic_DNA"/>
</dbReference>
<organism evidence="1 2">
    <name type="scientific">Paraglomus occultum</name>
    <dbReference type="NCBI Taxonomy" id="144539"/>
    <lineage>
        <taxon>Eukaryota</taxon>
        <taxon>Fungi</taxon>
        <taxon>Fungi incertae sedis</taxon>
        <taxon>Mucoromycota</taxon>
        <taxon>Glomeromycotina</taxon>
        <taxon>Glomeromycetes</taxon>
        <taxon>Paraglomerales</taxon>
        <taxon>Paraglomeraceae</taxon>
        <taxon>Paraglomus</taxon>
    </lineage>
</organism>